<keyword evidence="3" id="KW-1185">Reference proteome</keyword>
<organism evidence="2 3">
    <name type="scientific">Bacteroides faecichinchillae</name>
    <dbReference type="NCBI Taxonomy" id="871325"/>
    <lineage>
        <taxon>Bacteria</taxon>
        <taxon>Pseudomonadati</taxon>
        <taxon>Bacteroidota</taxon>
        <taxon>Bacteroidia</taxon>
        <taxon>Bacteroidales</taxon>
        <taxon>Bacteroidaceae</taxon>
        <taxon>Bacteroides</taxon>
    </lineage>
</organism>
<dbReference type="NCBIfam" id="NF033879">
    <property type="entry name" value="smalltalk"/>
    <property type="match status" value="1"/>
</dbReference>
<sequence>MMAIKKSAWDIILKAIIAVASAVLGALGGNAMNL</sequence>
<gene>
    <name evidence="2" type="ORF">SAMN05444349_1643</name>
</gene>
<keyword evidence="1" id="KW-0812">Transmembrane</keyword>
<dbReference type="InterPro" id="IPR045505">
    <property type="entry name" value="DUF6486"/>
</dbReference>
<dbReference type="STRING" id="871325.SAMN05444349_1643"/>
<feature type="transmembrane region" description="Helical" evidence="1">
    <location>
        <begin position="12"/>
        <end position="32"/>
    </location>
</feature>
<evidence type="ECO:0000313" key="2">
    <source>
        <dbReference type="EMBL" id="SHG03048.1"/>
    </source>
</evidence>
<dbReference type="EMBL" id="FQVD01000064">
    <property type="protein sequence ID" value="SHG03048.1"/>
    <property type="molecule type" value="Genomic_DNA"/>
</dbReference>
<reference evidence="2 3" key="1">
    <citation type="submission" date="2016-11" db="EMBL/GenBank/DDBJ databases">
        <authorList>
            <person name="Jaros S."/>
            <person name="Januszkiewicz K."/>
            <person name="Wedrychowicz H."/>
        </authorList>
    </citation>
    <scope>NUCLEOTIDE SEQUENCE [LARGE SCALE GENOMIC DNA]</scope>
    <source>
        <strain evidence="2 3">DSM 26883</strain>
    </source>
</reference>
<evidence type="ECO:0000256" key="1">
    <source>
        <dbReference type="SAM" id="Phobius"/>
    </source>
</evidence>
<proteinExistence type="predicted"/>
<protein>
    <recommendedName>
        <fullName evidence="4">Smalltalk protein</fullName>
    </recommendedName>
</protein>
<dbReference type="Proteomes" id="UP000184436">
    <property type="component" value="Unassembled WGS sequence"/>
</dbReference>
<keyword evidence="1" id="KW-1133">Transmembrane helix</keyword>
<dbReference type="AlphaFoldDB" id="A0A1M5GH83"/>
<evidence type="ECO:0008006" key="4">
    <source>
        <dbReference type="Google" id="ProtNLM"/>
    </source>
</evidence>
<keyword evidence="1" id="KW-0472">Membrane</keyword>
<accession>A0A1M5GH83</accession>
<dbReference type="Pfam" id="PF20096">
    <property type="entry name" value="DUF6486"/>
    <property type="match status" value="1"/>
</dbReference>
<name>A0A1M5GH83_9BACE</name>
<evidence type="ECO:0000313" key="3">
    <source>
        <dbReference type="Proteomes" id="UP000184436"/>
    </source>
</evidence>